<evidence type="ECO:0000256" key="1">
    <source>
        <dbReference type="SAM" id="MobiDB-lite"/>
    </source>
</evidence>
<name>A0A4C1ZPQ3_EUMVA</name>
<sequence>MCVVELKGKKENHILHYEISPPGKVINSDLYCQELMRFNQEVEIKRPELIKRKSVIFHHDNAKTHTSLVIQQILREFGWEVLMHPLFRTEFSPSDFHLFRSLQNSLDSSKLRRKLDNTGSAHAAMGDTTYHHRSKIGVELIREAERDLNLRQFCATLTSDEASGKHEGATAVNQLRGGKPQSDKPTHQSNRGSTYGLYGLFRNGWIMEG</sequence>
<proteinExistence type="predicted"/>
<dbReference type="GO" id="GO:0031297">
    <property type="term" value="P:replication fork processing"/>
    <property type="evidence" value="ECO:0007669"/>
    <property type="project" value="TreeGrafter"/>
</dbReference>
<dbReference type="GO" id="GO:0005634">
    <property type="term" value="C:nucleus"/>
    <property type="evidence" value="ECO:0007669"/>
    <property type="project" value="TreeGrafter"/>
</dbReference>
<dbReference type="GO" id="GO:0003697">
    <property type="term" value="F:single-stranded DNA binding"/>
    <property type="evidence" value="ECO:0007669"/>
    <property type="project" value="TreeGrafter"/>
</dbReference>
<dbReference type="GO" id="GO:0046975">
    <property type="term" value="F:histone H3K36 methyltransferase activity"/>
    <property type="evidence" value="ECO:0007669"/>
    <property type="project" value="TreeGrafter"/>
</dbReference>
<dbReference type="InterPro" id="IPR036397">
    <property type="entry name" value="RNaseH_sf"/>
</dbReference>
<dbReference type="Gene3D" id="3.30.420.10">
    <property type="entry name" value="Ribonuclease H-like superfamily/Ribonuclease H"/>
    <property type="match status" value="1"/>
</dbReference>
<reference evidence="2 3" key="1">
    <citation type="journal article" date="2019" name="Commun. Biol.">
        <title>The bagworm genome reveals a unique fibroin gene that provides high tensile strength.</title>
        <authorList>
            <person name="Kono N."/>
            <person name="Nakamura H."/>
            <person name="Ohtoshi R."/>
            <person name="Tomita M."/>
            <person name="Numata K."/>
            <person name="Arakawa K."/>
        </authorList>
    </citation>
    <scope>NUCLEOTIDE SEQUENCE [LARGE SCALE GENOMIC DNA]</scope>
</reference>
<gene>
    <name evidence="2" type="ORF">EVAR_60998_1</name>
</gene>
<dbReference type="GO" id="GO:0000729">
    <property type="term" value="P:DNA double-strand break processing"/>
    <property type="evidence" value="ECO:0007669"/>
    <property type="project" value="TreeGrafter"/>
</dbReference>
<dbReference type="GO" id="GO:0015074">
    <property type="term" value="P:DNA integration"/>
    <property type="evidence" value="ECO:0007669"/>
    <property type="project" value="TreeGrafter"/>
</dbReference>
<dbReference type="GO" id="GO:0000014">
    <property type="term" value="F:single-stranded DNA endodeoxyribonuclease activity"/>
    <property type="evidence" value="ECO:0007669"/>
    <property type="project" value="TreeGrafter"/>
</dbReference>
<dbReference type="PANTHER" id="PTHR46060:SF2">
    <property type="entry name" value="HISTONE-LYSINE N-METHYLTRANSFERASE SETMAR"/>
    <property type="match status" value="1"/>
</dbReference>
<feature type="region of interest" description="Disordered" evidence="1">
    <location>
        <begin position="164"/>
        <end position="195"/>
    </location>
</feature>
<organism evidence="2 3">
    <name type="scientific">Eumeta variegata</name>
    <name type="common">Bagworm moth</name>
    <name type="synonym">Eumeta japonica</name>
    <dbReference type="NCBI Taxonomy" id="151549"/>
    <lineage>
        <taxon>Eukaryota</taxon>
        <taxon>Metazoa</taxon>
        <taxon>Ecdysozoa</taxon>
        <taxon>Arthropoda</taxon>
        <taxon>Hexapoda</taxon>
        <taxon>Insecta</taxon>
        <taxon>Pterygota</taxon>
        <taxon>Neoptera</taxon>
        <taxon>Endopterygota</taxon>
        <taxon>Lepidoptera</taxon>
        <taxon>Glossata</taxon>
        <taxon>Ditrysia</taxon>
        <taxon>Tineoidea</taxon>
        <taxon>Psychidae</taxon>
        <taxon>Oiketicinae</taxon>
        <taxon>Eumeta</taxon>
    </lineage>
</organism>
<dbReference type="GO" id="GO:0044547">
    <property type="term" value="F:DNA topoisomerase binding"/>
    <property type="evidence" value="ECO:0007669"/>
    <property type="project" value="TreeGrafter"/>
</dbReference>
<dbReference type="InterPro" id="IPR001888">
    <property type="entry name" value="Transposase_1"/>
</dbReference>
<dbReference type="GO" id="GO:0044774">
    <property type="term" value="P:mitotic DNA integrity checkpoint signaling"/>
    <property type="evidence" value="ECO:0007669"/>
    <property type="project" value="TreeGrafter"/>
</dbReference>
<dbReference type="GO" id="GO:0035861">
    <property type="term" value="C:site of double-strand break"/>
    <property type="evidence" value="ECO:0007669"/>
    <property type="project" value="TreeGrafter"/>
</dbReference>
<dbReference type="Proteomes" id="UP000299102">
    <property type="component" value="Unassembled WGS sequence"/>
</dbReference>
<dbReference type="OrthoDB" id="616263at2759"/>
<accession>A0A4C1ZPQ3</accession>
<dbReference type="STRING" id="151549.A0A4C1ZPQ3"/>
<protein>
    <submittedName>
        <fullName evidence="2">Mariner Mos1 transposase</fullName>
    </submittedName>
</protein>
<dbReference type="Pfam" id="PF01359">
    <property type="entry name" value="Transposase_1"/>
    <property type="match status" value="1"/>
</dbReference>
<comment type="caution">
    <text evidence="2">The sequence shown here is derived from an EMBL/GenBank/DDBJ whole genome shotgun (WGS) entry which is preliminary data.</text>
</comment>
<dbReference type="PANTHER" id="PTHR46060">
    <property type="entry name" value="MARINER MOS1 TRANSPOSASE-LIKE PROTEIN"/>
    <property type="match status" value="1"/>
</dbReference>
<evidence type="ECO:0000313" key="3">
    <source>
        <dbReference type="Proteomes" id="UP000299102"/>
    </source>
</evidence>
<evidence type="ECO:0000313" key="2">
    <source>
        <dbReference type="EMBL" id="GBP89698.1"/>
    </source>
</evidence>
<dbReference type="EMBL" id="BGZK01002020">
    <property type="protein sequence ID" value="GBP89698.1"/>
    <property type="molecule type" value="Genomic_DNA"/>
</dbReference>
<dbReference type="GO" id="GO:0003690">
    <property type="term" value="F:double-stranded DNA binding"/>
    <property type="evidence" value="ECO:0007669"/>
    <property type="project" value="TreeGrafter"/>
</dbReference>
<dbReference type="GO" id="GO:0042800">
    <property type="term" value="F:histone H3K4 methyltransferase activity"/>
    <property type="evidence" value="ECO:0007669"/>
    <property type="project" value="TreeGrafter"/>
</dbReference>
<keyword evidence="3" id="KW-1185">Reference proteome</keyword>
<dbReference type="GO" id="GO:0000793">
    <property type="term" value="C:condensed chromosome"/>
    <property type="evidence" value="ECO:0007669"/>
    <property type="project" value="TreeGrafter"/>
</dbReference>
<dbReference type="InterPro" id="IPR052709">
    <property type="entry name" value="Transposase-MT_Hybrid"/>
</dbReference>
<dbReference type="AlphaFoldDB" id="A0A4C1ZPQ3"/>
<dbReference type="GO" id="GO:0006303">
    <property type="term" value="P:double-strand break repair via nonhomologous end joining"/>
    <property type="evidence" value="ECO:0007669"/>
    <property type="project" value="TreeGrafter"/>
</dbReference>